<reference evidence="3" key="1">
    <citation type="submission" date="2014-08" db="EMBL/GenBank/DDBJ databases">
        <authorList>
            <person name="Moulin L."/>
        </authorList>
    </citation>
    <scope>NUCLEOTIDE SEQUENCE [LARGE SCALE GENOMIC DNA]</scope>
</reference>
<keyword evidence="3" id="KW-1185">Reference proteome</keyword>
<dbReference type="EMBL" id="CCMZ01000024">
    <property type="protein sequence ID" value="CDX19511.1"/>
    <property type="molecule type" value="Genomic_DNA"/>
</dbReference>
<evidence type="ECO:0000256" key="1">
    <source>
        <dbReference type="SAM" id="MobiDB-lite"/>
    </source>
</evidence>
<feature type="region of interest" description="Disordered" evidence="1">
    <location>
        <begin position="14"/>
        <end position="36"/>
    </location>
</feature>
<evidence type="ECO:0000313" key="2">
    <source>
        <dbReference type="EMBL" id="CDX19511.1"/>
    </source>
</evidence>
<sequence length="58" mass="6569">MPLRDFDDACPDVATARPKLGMSDEKNSENHLSAERPKFTCTQTRCRRRLTEKEASTG</sequence>
<protein>
    <submittedName>
        <fullName evidence="2">Uncharacterized protein</fullName>
    </submittedName>
</protein>
<dbReference type="AlphaFoldDB" id="A0A090FKM3"/>
<name>A0A090FKM3_MESPL</name>
<organism evidence="2 3">
    <name type="scientific">Mesorhizobium plurifarium</name>
    <dbReference type="NCBI Taxonomy" id="69974"/>
    <lineage>
        <taxon>Bacteria</taxon>
        <taxon>Pseudomonadati</taxon>
        <taxon>Pseudomonadota</taxon>
        <taxon>Alphaproteobacteria</taxon>
        <taxon>Hyphomicrobiales</taxon>
        <taxon>Phyllobacteriaceae</taxon>
        <taxon>Mesorhizobium</taxon>
    </lineage>
</organism>
<feature type="compositionally biased region" description="Basic and acidic residues" evidence="1">
    <location>
        <begin position="22"/>
        <end position="36"/>
    </location>
</feature>
<dbReference type="Proteomes" id="UP000045285">
    <property type="component" value="Unassembled WGS sequence"/>
</dbReference>
<evidence type="ECO:0000313" key="3">
    <source>
        <dbReference type="Proteomes" id="UP000045285"/>
    </source>
</evidence>
<proteinExistence type="predicted"/>
<gene>
    <name evidence="2" type="ORF">MPL3356_300003</name>
</gene>
<accession>A0A090FKM3</accession>